<dbReference type="OrthoDB" id="10056930at2759"/>
<dbReference type="InterPro" id="IPR001254">
    <property type="entry name" value="Trypsin_dom"/>
</dbReference>
<reference evidence="4 5" key="1">
    <citation type="submission" date="2015-01" db="EMBL/GenBank/DDBJ databases">
        <title>Evolution of Trichinella species and genotypes.</title>
        <authorList>
            <person name="Korhonen P.K."/>
            <person name="Edoardo P."/>
            <person name="Giuseppe L.R."/>
            <person name="Gasser R.B."/>
        </authorList>
    </citation>
    <scope>NUCLEOTIDE SEQUENCE [LARGE SCALE GENOMIC DNA]</scope>
    <source>
        <strain evidence="4">ISS120</strain>
    </source>
</reference>
<feature type="signal peptide" evidence="2">
    <location>
        <begin position="1"/>
        <end position="25"/>
    </location>
</feature>
<dbReference type="InterPro" id="IPR046350">
    <property type="entry name" value="Cystatin_sf"/>
</dbReference>
<dbReference type="PANTHER" id="PTHR13030">
    <property type="entry name" value="NUDIX HYDROLASE"/>
    <property type="match status" value="1"/>
</dbReference>
<dbReference type="Proteomes" id="UP000054653">
    <property type="component" value="Unassembled WGS sequence"/>
</dbReference>
<protein>
    <submittedName>
        <fullName evidence="4">ADP-ribose pyrophosphatase, mitochondrial</fullName>
    </submittedName>
</protein>
<dbReference type="Gene3D" id="3.90.79.10">
    <property type="entry name" value="Nucleoside Triphosphate Pyrophosphohydrolase"/>
    <property type="match status" value="2"/>
</dbReference>
<evidence type="ECO:0000256" key="1">
    <source>
        <dbReference type="SAM" id="Phobius"/>
    </source>
</evidence>
<dbReference type="InterPro" id="IPR015797">
    <property type="entry name" value="NUDIX_hydrolase-like_dom_sf"/>
</dbReference>
<keyword evidence="1" id="KW-1133">Transmembrane helix</keyword>
<evidence type="ECO:0000259" key="3">
    <source>
        <dbReference type="PROSITE" id="PS50240"/>
    </source>
</evidence>
<feature type="transmembrane region" description="Helical" evidence="1">
    <location>
        <begin position="1190"/>
        <end position="1207"/>
    </location>
</feature>
<evidence type="ECO:0000313" key="5">
    <source>
        <dbReference type="Proteomes" id="UP000054653"/>
    </source>
</evidence>
<feature type="chain" id="PRO_5006876215" evidence="2">
    <location>
        <begin position="26"/>
        <end position="1241"/>
    </location>
</feature>
<dbReference type="AlphaFoldDB" id="A0A0V1CVM8"/>
<dbReference type="EMBL" id="JYDI01000099">
    <property type="protein sequence ID" value="KRY52755.1"/>
    <property type="molecule type" value="Genomic_DNA"/>
</dbReference>
<organism evidence="4 5">
    <name type="scientific">Trichinella britovi</name>
    <name type="common">Parasitic roundworm</name>
    <dbReference type="NCBI Taxonomy" id="45882"/>
    <lineage>
        <taxon>Eukaryota</taxon>
        <taxon>Metazoa</taxon>
        <taxon>Ecdysozoa</taxon>
        <taxon>Nematoda</taxon>
        <taxon>Enoplea</taxon>
        <taxon>Dorylaimia</taxon>
        <taxon>Trichinellida</taxon>
        <taxon>Trichinellidae</taxon>
        <taxon>Trichinella</taxon>
    </lineage>
</organism>
<dbReference type="PROSITE" id="PS50240">
    <property type="entry name" value="TRYPSIN_DOM"/>
    <property type="match status" value="1"/>
</dbReference>
<dbReference type="SUPFAM" id="SSF55811">
    <property type="entry name" value="Nudix"/>
    <property type="match status" value="2"/>
</dbReference>
<dbReference type="PANTHER" id="PTHR13030:SF8">
    <property type="entry name" value="ADP-RIBOSE PYROPHOSPHATASE, MITOCHONDRIAL"/>
    <property type="match status" value="1"/>
</dbReference>
<dbReference type="InterPro" id="IPR043504">
    <property type="entry name" value="Peptidase_S1_PA_chymotrypsin"/>
</dbReference>
<feature type="domain" description="Peptidase S1" evidence="3">
    <location>
        <begin position="473"/>
        <end position="744"/>
    </location>
</feature>
<keyword evidence="5" id="KW-1185">Reference proteome</keyword>
<dbReference type="SUPFAM" id="SSF50494">
    <property type="entry name" value="Trypsin-like serine proteases"/>
    <property type="match status" value="1"/>
</dbReference>
<dbReference type="GO" id="GO:0006508">
    <property type="term" value="P:proteolysis"/>
    <property type="evidence" value="ECO:0007669"/>
    <property type="project" value="InterPro"/>
</dbReference>
<accession>A0A0V1CVM8</accession>
<gene>
    <name evidence="4" type="primary">TRPM2</name>
    <name evidence="4" type="ORF">T03_11156</name>
</gene>
<dbReference type="Pfam" id="PF25969">
    <property type="entry name" value="NUDT9_N"/>
    <property type="match status" value="2"/>
</dbReference>
<dbReference type="GO" id="GO:0047631">
    <property type="term" value="F:ADP-ribose diphosphatase activity"/>
    <property type="evidence" value="ECO:0007669"/>
    <property type="project" value="InterPro"/>
</dbReference>
<keyword evidence="1" id="KW-0812">Transmembrane</keyword>
<evidence type="ECO:0000313" key="4">
    <source>
        <dbReference type="EMBL" id="KRY52755.1"/>
    </source>
</evidence>
<sequence length="1241" mass="139377">LKFSQKMNFTLSVLLISVAAFSALAHELETLDISGSTSISTLLNETSKSPVCVNPQPIEQTVGKMLLTEQKVEITEDLNSADALVAMKQLNSYVNKHVKEKTYYKITKVIKAEKCNAPESNIHVLEIEIRKTTCKRKDLEEGESDDKCHVRTGAEVVDCLWTGRLIGTTVAESQGLICSYGPYNFFKQNEFLCPLLKYDDTDMRRVDISSRHWKWENKLFAYAPPDFSAEFEDIPYDDFDPSEYKSLAKFNKMDQSVDRRSINGHYKVRNGRPLCPIGRTGLQGRGKLPRWGPNFVLAVVVDSGVGHVVDILSTTTAEGPFSIPTFFIDDYSKEGIEAKLEEIIIASKPTNGFSRMEIHSLVKTAMKNALIVKQGFTPDSRNTDNAWTETIAVQISDPMKQHIGKLKFESQAKHNTVEWRTVDEKSQSELRNYVERSIGEARFNEVVNKSDMKSSLKNIITALTGYTLRGLRFIGGVSSECGEEAIESLALVYKPVQQDSKRVLGIACQGAIVPGRHQNYTDTVLVSSYCIVEDPQEGYVVSVGSPDPHGDLQSSAQQFRAQRILNFPFEQHPVGILKTPQPIMYSDSVKPMCIAEAPLPDEHVCILGVVTKGGLMTLRHVQMLYESDCQELAQGLSSYLCAKVKEIDAEVGETFGLDPSLDIYPFVAPLEFDISGVQSGSLETPLFCLTNEHPTWSVYGFAMNAYDVTDPESPILFSDVSSDLKAIKQHSDVTYQEWVQSINTKHNDLKLSQKMNTIFSIFLISVGAISALAQELETLDISESTPILTPFNETTESLVCDNEQSMTRTVRKILLTEQKVEITEDINPMDALFVMKQLNSYVNKHVKGKTYYKMTRVIKAEKCNAPESDIHLKEGESDEKCKIRTGAEVVDCIWTGRLTRTTVVESQGLICRHYNFFMVKESLCPLLKYDDTDMRRVLLSEMHLQWDDKMLAYAPPEFSAEFNDFPHDNFDPSENKSLAQFNKMDHSVDRRSMIRPYKVKNGRPLCPIGRTGFQGRGKHPRWGPNFVLAVIVDRKEGDFLDILSTTTAEGPFSIPTFYVDDYSKAGIEAKLKEIIITSKPTNGFSEEEIHSLVKMAMKDALLVKMGFVPDARNTDNAWAEAIAVQISDPKQQHIETKSGTVEWRMLDEESQSDLRKYVQRYIEKNKLTEINKSSKKAFLGRVLTFMKKHILAAYFSTWIVLVGAAAFSLCTGIFAPTIALVAVEVGLFILAIILQQKVKSN</sequence>
<evidence type="ECO:0000256" key="2">
    <source>
        <dbReference type="SAM" id="SignalP"/>
    </source>
</evidence>
<feature type="non-terminal residue" evidence="4">
    <location>
        <position position="1"/>
    </location>
</feature>
<dbReference type="SUPFAM" id="SSF54403">
    <property type="entry name" value="Cystatin/monellin"/>
    <property type="match status" value="1"/>
</dbReference>
<keyword evidence="1" id="KW-0472">Membrane</keyword>
<dbReference type="InterPro" id="IPR039989">
    <property type="entry name" value="NUDT9"/>
</dbReference>
<dbReference type="GO" id="GO:0004252">
    <property type="term" value="F:serine-type endopeptidase activity"/>
    <property type="evidence" value="ECO:0007669"/>
    <property type="project" value="InterPro"/>
</dbReference>
<dbReference type="Gene3D" id="2.40.10.10">
    <property type="entry name" value="Trypsin-like serine proteases"/>
    <property type="match status" value="1"/>
</dbReference>
<comment type="caution">
    <text evidence="4">The sequence shown here is derived from an EMBL/GenBank/DDBJ whole genome shotgun (WGS) entry which is preliminary data.</text>
</comment>
<proteinExistence type="predicted"/>
<feature type="non-terminal residue" evidence="4">
    <location>
        <position position="1241"/>
    </location>
</feature>
<keyword evidence="2" id="KW-0732">Signal</keyword>
<name>A0A0V1CVM8_TRIBR</name>
<dbReference type="InterPro" id="IPR009003">
    <property type="entry name" value="Peptidase_S1_PA"/>
</dbReference>
<feature type="transmembrane region" description="Helical" evidence="1">
    <location>
        <begin position="1213"/>
        <end position="1234"/>
    </location>
</feature>